<dbReference type="Gene3D" id="3.40.50.300">
    <property type="entry name" value="P-loop containing nucleotide triphosphate hydrolases"/>
    <property type="match status" value="1"/>
</dbReference>
<dbReference type="EMBL" id="BMIP01000024">
    <property type="protein sequence ID" value="GGD85223.1"/>
    <property type="molecule type" value="Genomic_DNA"/>
</dbReference>
<gene>
    <name evidence="2" type="ORF">GCM10010990_39040</name>
</gene>
<dbReference type="Pfam" id="PF05621">
    <property type="entry name" value="TniB"/>
    <property type="match status" value="1"/>
</dbReference>
<evidence type="ECO:0000259" key="1">
    <source>
        <dbReference type="Pfam" id="PF06527"/>
    </source>
</evidence>
<evidence type="ECO:0000313" key="3">
    <source>
        <dbReference type="Proteomes" id="UP000612349"/>
    </source>
</evidence>
<sequence length="497" mass="54740">MIARNLSRRYAPEYDPASGITRTPLLLLQAPPAPDERRFYLHILATVGAPATALSARAQNVASLEVRVVALLRDLGLRMIMIDEVHNLLAGTHREQRRFLNVLRYLSNELEVSLVCLGVSEAVDAIRGDIQLARRLDEHHLPNWRDDAEFSDMIQTLIAAMPLEKKSNLKVKSLKQILALTGGVTSRIFALIKDLSIDAIVTGDECITDDAIAKWTPVWSRHANPPSAAREVRGVKPHPLPKTVAPLPDELLSGWLSRLAAANYCDDAELLAHLRIDTAHGTALNFNVDAAAAAKIANAARIDPDVVRSLTFPAMTTREASLTAQIPFQHCLQCSREGLSLKHWRRAWAFDCQVCGTRLVPTLGKASGEQMPEKLINRARNGAARLEYAARLRSSKQFRRAMRAVTFAISLKAFRGDPLYALQGHRLEVRLFGLAAIDAAQSRPLVKAAISSSGIDDYARVALLRAFDKEPRLLAAVVYIARQRAKSIGAMAVESHN</sequence>
<keyword evidence="3" id="KW-1185">Reference proteome</keyword>
<name>A0A916ZB99_9SPHN</name>
<dbReference type="InterPro" id="IPR027417">
    <property type="entry name" value="P-loop_NTPase"/>
</dbReference>
<dbReference type="Pfam" id="PF06527">
    <property type="entry name" value="TniQ"/>
    <property type="match status" value="1"/>
</dbReference>
<protein>
    <recommendedName>
        <fullName evidence="1">TniQ domain-containing protein</fullName>
    </recommendedName>
</protein>
<dbReference type="InterPro" id="IPR008868">
    <property type="entry name" value="TniB"/>
</dbReference>
<reference evidence="2" key="1">
    <citation type="journal article" date="2014" name="Int. J. Syst. Evol. Microbiol.">
        <title>Complete genome sequence of Corynebacterium casei LMG S-19264T (=DSM 44701T), isolated from a smear-ripened cheese.</title>
        <authorList>
            <consortium name="US DOE Joint Genome Institute (JGI-PGF)"/>
            <person name="Walter F."/>
            <person name="Albersmeier A."/>
            <person name="Kalinowski J."/>
            <person name="Ruckert C."/>
        </authorList>
    </citation>
    <scope>NUCLEOTIDE SEQUENCE</scope>
    <source>
        <strain evidence="2">CGMCC 1.15360</strain>
    </source>
</reference>
<dbReference type="AlphaFoldDB" id="A0A916ZB99"/>
<organism evidence="2 3">
    <name type="scientific">Croceicoccus mobilis</name>
    <dbReference type="NCBI Taxonomy" id="1703339"/>
    <lineage>
        <taxon>Bacteria</taxon>
        <taxon>Pseudomonadati</taxon>
        <taxon>Pseudomonadota</taxon>
        <taxon>Alphaproteobacteria</taxon>
        <taxon>Sphingomonadales</taxon>
        <taxon>Erythrobacteraceae</taxon>
        <taxon>Croceicoccus</taxon>
    </lineage>
</organism>
<dbReference type="InterPro" id="IPR009492">
    <property type="entry name" value="TniQ"/>
</dbReference>
<comment type="caution">
    <text evidence="2">The sequence shown here is derived from an EMBL/GenBank/DDBJ whole genome shotgun (WGS) entry which is preliminary data.</text>
</comment>
<accession>A0A916ZB99</accession>
<feature type="domain" description="TniQ" evidence="1">
    <location>
        <begin position="243"/>
        <end position="355"/>
    </location>
</feature>
<reference evidence="2" key="2">
    <citation type="submission" date="2020-09" db="EMBL/GenBank/DDBJ databases">
        <authorList>
            <person name="Sun Q."/>
            <person name="Zhou Y."/>
        </authorList>
    </citation>
    <scope>NUCLEOTIDE SEQUENCE</scope>
    <source>
        <strain evidence="2">CGMCC 1.15360</strain>
    </source>
</reference>
<evidence type="ECO:0000313" key="2">
    <source>
        <dbReference type="EMBL" id="GGD85223.1"/>
    </source>
</evidence>
<proteinExistence type="predicted"/>
<dbReference type="Proteomes" id="UP000612349">
    <property type="component" value="Unassembled WGS sequence"/>
</dbReference>